<protein>
    <recommendedName>
        <fullName evidence="4">DUF7707 domain-containing protein</fullName>
    </recommendedName>
</protein>
<dbReference type="RefSeq" id="XP_013330366.1">
    <property type="nucleotide sequence ID" value="XM_013474912.1"/>
</dbReference>
<dbReference type="InterPro" id="IPR056124">
    <property type="entry name" value="DUF7707"/>
</dbReference>
<evidence type="ECO:0000313" key="6">
    <source>
        <dbReference type="Proteomes" id="UP000053958"/>
    </source>
</evidence>
<dbReference type="Pfam" id="PF24808">
    <property type="entry name" value="DUF7707"/>
    <property type="match status" value="1"/>
</dbReference>
<keyword evidence="3" id="KW-0732">Signal</keyword>
<feature type="transmembrane region" description="Helical" evidence="2">
    <location>
        <begin position="177"/>
        <end position="194"/>
    </location>
</feature>
<evidence type="ECO:0000256" key="3">
    <source>
        <dbReference type="SAM" id="SignalP"/>
    </source>
</evidence>
<dbReference type="AlphaFoldDB" id="A0A0F4YZT5"/>
<dbReference type="Proteomes" id="UP000053958">
    <property type="component" value="Unassembled WGS sequence"/>
</dbReference>
<dbReference type="STRING" id="1408163.A0A0F4YZT5"/>
<evidence type="ECO:0000256" key="2">
    <source>
        <dbReference type="SAM" id="Phobius"/>
    </source>
</evidence>
<dbReference type="EMBL" id="LASV01000087">
    <property type="protein sequence ID" value="KKA23754.1"/>
    <property type="molecule type" value="Genomic_DNA"/>
</dbReference>
<sequence>MLAQALLLLCSVVRLATTQTIDPDTVPIATRDNWCLAQQSSCPLICLQLPNTTDTPQQNSCDPSTLDFSCVCSNGQTPNASEYTQTIPYFICTTANDQCVKNCGTDSTCAAACRQDHPCGAQDPKRVNTTATTTPTPSASASASGGNVVYTGFGAAATAAPGKGMAPGGLMVEIGQVYGVFVLVAGLLGGAAVLL</sequence>
<reference evidence="5 6" key="1">
    <citation type="submission" date="2015-04" db="EMBL/GenBank/DDBJ databases">
        <authorList>
            <person name="Heijne W.H."/>
            <person name="Fedorova N.D."/>
            <person name="Nierman W.C."/>
            <person name="Vollebregt A.W."/>
            <person name="Zhao Z."/>
            <person name="Wu L."/>
            <person name="Kumar M."/>
            <person name="Stam H."/>
            <person name="van den Berg M.A."/>
            <person name="Pel H.J."/>
        </authorList>
    </citation>
    <scope>NUCLEOTIDE SEQUENCE [LARGE SCALE GENOMIC DNA]</scope>
    <source>
        <strain evidence="5 6">CBS 393.64</strain>
    </source>
</reference>
<accession>A0A0F4YZT5</accession>
<feature type="signal peptide" evidence="3">
    <location>
        <begin position="1"/>
        <end position="18"/>
    </location>
</feature>
<proteinExistence type="predicted"/>
<dbReference type="PANTHER" id="PTHR38118:SF2">
    <property type="entry name" value="CDP-ALCOHOL PHOSPHATIDYLTRANSFERASE PROTEIN"/>
    <property type="match status" value="1"/>
</dbReference>
<dbReference type="OrthoDB" id="2439692at2759"/>
<feature type="domain" description="DUF7707" evidence="4">
    <location>
        <begin position="20"/>
        <end position="124"/>
    </location>
</feature>
<keyword evidence="6" id="KW-1185">Reference proteome</keyword>
<organism evidence="5 6">
    <name type="scientific">Rasamsonia emersonii (strain ATCC 16479 / CBS 393.64 / IMI 116815)</name>
    <dbReference type="NCBI Taxonomy" id="1408163"/>
    <lineage>
        <taxon>Eukaryota</taxon>
        <taxon>Fungi</taxon>
        <taxon>Dikarya</taxon>
        <taxon>Ascomycota</taxon>
        <taxon>Pezizomycotina</taxon>
        <taxon>Eurotiomycetes</taxon>
        <taxon>Eurotiomycetidae</taxon>
        <taxon>Eurotiales</taxon>
        <taxon>Trichocomaceae</taxon>
        <taxon>Rasamsonia</taxon>
    </lineage>
</organism>
<dbReference type="PANTHER" id="PTHR38118">
    <property type="entry name" value="ANCHORED CELL WALL PROTEIN 11-RELATED"/>
    <property type="match status" value="1"/>
</dbReference>
<keyword evidence="2" id="KW-0812">Transmembrane</keyword>
<evidence type="ECO:0000313" key="5">
    <source>
        <dbReference type="EMBL" id="KKA23754.1"/>
    </source>
</evidence>
<keyword evidence="2" id="KW-1133">Transmembrane helix</keyword>
<feature type="compositionally biased region" description="Low complexity" evidence="1">
    <location>
        <begin position="129"/>
        <end position="144"/>
    </location>
</feature>
<evidence type="ECO:0000256" key="1">
    <source>
        <dbReference type="SAM" id="MobiDB-lite"/>
    </source>
</evidence>
<dbReference type="GeneID" id="25314557"/>
<feature type="chain" id="PRO_5002482232" description="DUF7707 domain-containing protein" evidence="3">
    <location>
        <begin position="19"/>
        <end position="195"/>
    </location>
</feature>
<comment type="caution">
    <text evidence="5">The sequence shown here is derived from an EMBL/GenBank/DDBJ whole genome shotgun (WGS) entry which is preliminary data.</text>
</comment>
<keyword evidence="2" id="KW-0472">Membrane</keyword>
<evidence type="ECO:0000259" key="4">
    <source>
        <dbReference type="Pfam" id="PF24808"/>
    </source>
</evidence>
<gene>
    <name evidence="5" type="ORF">T310_2206</name>
</gene>
<feature type="region of interest" description="Disordered" evidence="1">
    <location>
        <begin position="124"/>
        <end position="144"/>
    </location>
</feature>
<name>A0A0F4YZT5_RASE3</name>